<comment type="caution">
    <text evidence="6">The sequence shown here is derived from an EMBL/GenBank/DDBJ whole genome shotgun (WGS) entry which is preliminary data.</text>
</comment>
<evidence type="ECO:0000313" key="6">
    <source>
        <dbReference type="EMBL" id="GAA3635329.1"/>
    </source>
</evidence>
<dbReference type="Proteomes" id="UP001501697">
    <property type="component" value="Unassembled WGS sequence"/>
</dbReference>
<dbReference type="Pfam" id="PF13439">
    <property type="entry name" value="Glyco_transf_4"/>
    <property type="match status" value="1"/>
</dbReference>
<keyword evidence="7" id="KW-1185">Reference proteome</keyword>
<sequence length="376" mass="41315">MRIVQIAPTIAPGRGVPGVAWELAHAFRAAGHDVESFTYASVPRMHFDARTPVGRRVAQVWRSVRFSTRGTTLAREFLAARPDAVSLCHNTAVVGDVFIDHGLVSEAMRAHGDSRWRRWGNPHRWFIHIRERRRLRGPTHRAVVTPTVAEAETLKRAYGPIGAPVEVIPHGVDLERFHPPTDTERADARAALHLDTDDRVALFIGHDLERKGIHVLIDALVDAPTVLLLVIGGSRRQIVRARSRAMNLKVDARVLFLGPQPDVVPYLWAADMFVFPSAYESSGLVVAEALACGIPVIATPVGIAPDIVTDGVSGYLAPRDPRVFADRMEQIAEAEPGSWASAARASVANLSWERTAAAYIGLMERIAYERTTEEGL</sequence>
<gene>
    <name evidence="6" type="ORF">GCM10022200_18300</name>
</gene>
<evidence type="ECO:0000259" key="4">
    <source>
        <dbReference type="Pfam" id="PF00534"/>
    </source>
</evidence>
<dbReference type="Pfam" id="PF00534">
    <property type="entry name" value="Glycos_transf_1"/>
    <property type="match status" value="1"/>
</dbReference>
<evidence type="ECO:0000259" key="5">
    <source>
        <dbReference type="Pfam" id="PF13439"/>
    </source>
</evidence>
<evidence type="ECO:0000256" key="3">
    <source>
        <dbReference type="ARBA" id="ARBA00022679"/>
    </source>
</evidence>
<dbReference type="CDD" id="cd03801">
    <property type="entry name" value="GT4_PimA-like"/>
    <property type="match status" value="1"/>
</dbReference>
<dbReference type="SUPFAM" id="SSF53756">
    <property type="entry name" value="UDP-Glycosyltransferase/glycogen phosphorylase"/>
    <property type="match status" value="1"/>
</dbReference>
<dbReference type="PANTHER" id="PTHR45947:SF3">
    <property type="entry name" value="SULFOQUINOVOSYL TRANSFERASE SQD2"/>
    <property type="match status" value="1"/>
</dbReference>
<organism evidence="6 7">
    <name type="scientific">Microbacterium awajiense</name>
    <dbReference type="NCBI Taxonomy" id="415214"/>
    <lineage>
        <taxon>Bacteria</taxon>
        <taxon>Bacillati</taxon>
        <taxon>Actinomycetota</taxon>
        <taxon>Actinomycetes</taxon>
        <taxon>Micrococcales</taxon>
        <taxon>Microbacteriaceae</taxon>
        <taxon>Microbacterium</taxon>
    </lineage>
</organism>
<feature type="domain" description="Glycosyltransferase subfamily 4-like N-terminal" evidence="5">
    <location>
        <begin position="15"/>
        <end position="176"/>
    </location>
</feature>
<name>A0ABP7AM99_9MICO</name>
<evidence type="ECO:0000256" key="2">
    <source>
        <dbReference type="ARBA" id="ARBA00022676"/>
    </source>
</evidence>
<proteinExistence type="predicted"/>
<dbReference type="PANTHER" id="PTHR45947">
    <property type="entry name" value="SULFOQUINOVOSYL TRANSFERASE SQD2"/>
    <property type="match status" value="1"/>
</dbReference>
<accession>A0ABP7AM99</accession>
<reference evidence="7" key="1">
    <citation type="journal article" date="2019" name="Int. J. Syst. Evol. Microbiol.">
        <title>The Global Catalogue of Microorganisms (GCM) 10K type strain sequencing project: providing services to taxonomists for standard genome sequencing and annotation.</title>
        <authorList>
            <consortium name="The Broad Institute Genomics Platform"/>
            <consortium name="The Broad Institute Genome Sequencing Center for Infectious Disease"/>
            <person name="Wu L."/>
            <person name="Ma J."/>
        </authorList>
    </citation>
    <scope>NUCLEOTIDE SEQUENCE [LARGE SCALE GENOMIC DNA]</scope>
    <source>
        <strain evidence="7">JCM 16544</strain>
    </source>
</reference>
<dbReference type="InterPro" id="IPR001296">
    <property type="entry name" value="Glyco_trans_1"/>
</dbReference>
<dbReference type="InterPro" id="IPR028098">
    <property type="entry name" value="Glyco_trans_4-like_N"/>
</dbReference>
<keyword evidence="2" id="KW-0328">Glycosyltransferase</keyword>
<protein>
    <recommendedName>
        <fullName evidence="1">D-inositol 3-phosphate glycosyltransferase</fullName>
    </recommendedName>
</protein>
<keyword evidence="3" id="KW-0808">Transferase</keyword>
<evidence type="ECO:0000313" key="7">
    <source>
        <dbReference type="Proteomes" id="UP001501697"/>
    </source>
</evidence>
<dbReference type="Gene3D" id="3.40.50.2000">
    <property type="entry name" value="Glycogen Phosphorylase B"/>
    <property type="match status" value="2"/>
</dbReference>
<evidence type="ECO:0000256" key="1">
    <source>
        <dbReference type="ARBA" id="ARBA00021292"/>
    </source>
</evidence>
<dbReference type="EMBL" id="BAAAYU010000005">
    <property type="protein sequence ID" value="GAA3635329.1"/>
    <property type="molecule type" value="Genomic_DNA"/>
</dbReference>
<dbReference type="InterPro" id="IPR050194">
    <property type="entry name" value="Glycosyltransferase_grp1"/>
</dbReference>
<dbReference type="RefSeq" id="WP_344737745.1">
    <property type="nucleotide sequence ID" value="NZ_BAAAYU010000005.1"/>
</dbReference>
<feature type="domain" description="Glycosyl transferase family 1" evidence="4">
    <location>
        <begin position="186"/>
        <end position="335"/>
    </location>
</feature>